<dbReference type="RefSeq" id="WP_317137139.1">
    <property type="nucleotide sequence ID" value="NZ_CP043875.1"/>
</dbReference>
<keyword evidence="5" id="KW-1185">Reference proteome</keyword>
<evidence type="ECO:0000256" key="2">
    <source>
        <dbReference type="PROSITE-ProRule" id="PRU00169"/>
    </source>
</evidence>
<dbReference type="Gene3D" id="3.40.50.2300">
    <property type="match status" value="1"/>
</dbReference>
<dbReference type="SMART" id="SM00448">
    <property type="entry name" value="REC"/>
    <property type="match status" value="1"/>
</dbReference>
<sequence>MNDKKILLMDDEAPIIDILSVFLGRLDFEVYSAGNGTEALRIFKEEYEKGNKFSLSILDVSVPGDLGAKELIGPLKEIDPDIKVIISSGDSVQGAMENPLEFGFSGALKKPFRSADLKKVIDRVLNQ</sequence>
<protein>
    <submittedName>
        <fullName evidence="4">Response regulator</fullName>
    </submittedName>
</protein>
<evidence type="ECO:0000313" key="5">
    <source>
        <dbReference type="Proteomes" id="UP001301797"/>
    </source>
</evidence>
<feature type="domain" description="Response regulatory" evidence="3">
    <location>
        <begin position="5"/>
        <end position="125"/>
    </location>
</feature>
<dbReference type="GO" id="GO:0000160">
    <property type="term" value="P:phosphorelay signal transduction system"/>
    <property type="evidence" value="ECO:0007669"/>
    <property type="project" value="InterPro"/>
</dbReference>
<evidence type="ECO:0000259" key="3">
    <source>
        <dbReference type="PROSITE" id="PS50110"/>
    </source>
</evidence>
<dbReference type="PANTHER" id="PTHR44591:SF20">
    <property type="entry name" value="PROTEIN PILH"/>
    <property type="match status" value="1"/>
</dbReference>
<name>A0AA97I367_9EURY</name>
<dbReference type="SUPFAM" id="SSF52172">
    <property type="entry name" value="CheY-like"/>
    <property type="match status" value="1"/>
</dbReference>
<dbReference type="Proteomes" id="UP001301797">
    <property type="component" value="Chromosome"/>
</dbReference>
<dbReference type="InterPro" id="IPR011006">
    <property type="entry name" value="CheY-like_superfamily"/>
</dbReference>
<dbReference type="GeneID" id="85228931"/>
<dbReference type="CDD" id="cd00156">
    <property type="entry name" value="REC"/>
    <property type="match status" value="1"/>
</dbReference>
<dbReference type="EMBL" id="CP043875">
    <property type="protein sequence ID" value="WOF15566.1"/>
    <property type="molecule type" value="Genomic_DNA"/>
</dbReference>
<evidence type="ECO:0000313" key="4">
    <source>
        <dbReference type="EMBL" id="WOF15566.1"/>
    </source>
</evidence>
<gene>
    <name evidence="4" type="ORF">F1737_02140</name>
</gene>
<dbReference type="AlphaFoldDB" id="A0AA97I367"/>
<dbReference type="PROSITE" id="PS50110">
    <property type="entry name" value="RESPONSE_REGULATORY"/>
    <property type="match status" value="1"/>
</dbReference>
<keyword evidence="1 2" id="KW-0597">Phosphoprotein</keyword>
<evidence type="ECO:0000256" key="1">
    <source>
        <dbReference type="ARBA" id="ARBA00022553"/>
    </source>
</evidence>
<organism evidence="4 5">
    <name type="scientific">Methanochimaera problematica</name>
    <dbReference type="NCBI Taxonomy" id="2609417"/>
    <lineage>
        <taxon>Archaea</taxon>
        <taxon>Methanobacteriati</taxon>
        <taxon>Methanobacteriota</taxon>
        <taxon>Stenosarchaea group</taxon>
        <taxon>Methanomicrobia</taxon>
        <taxon>Methanomicrobiales</taxon>
        <taxon>Methanomicrobiaceae</taxon>
        <taxon>Methanochimaera</taxon>
    </lineage>
</organism>
<reference evidence="4 5" key="1">
    <citation type="submission" date="2019-09" db="EMBL/GenBank/DDBJ databases">
        <title>The complete genome of Methanoplanus sp. FWC-SCC4.</title>
        <authorList>
            <person name="Chen S.-C."/>
            <person name="Zhou Y.-Z."/>
            <person name="Lai M.-C."/>
        </authorList>
    </citation>
    <scope>NUCLEOTIDE SEQUENCE [LARGE SCALE GENOMIC DNA]</scope>
    <source>
        <strain evidence="4 5">FWC-SCC4</strain>
    </source>
</reference>
<feature type="modified residue" description="4-aspartylphosphate" evidence="2">
    <location>
        <position position="59"/>
    </location>
</feature>
<dbReference type="PANTHER" id="PTHR44591">
    <property type="entry name" value="STRESS RESPONSE REGULATOR PROTEIN 1"/>
    <property type="match status" value="1"/>
</dbReference>
<accession>A0AA97I367</accession>
<proteinExistence type="predicted"/>
<dbReference type="InterPro" id="IPR050595">
    <property type="entry name" value="Bact_response_regulator"/>
</dbReference>
<dbReference type="InterPro" id="IPR001789">
    <property type="entry name" value="Sig_transdc_resp-reg_receiver"/>
</dbReference>
<dbReference type="Pfam" id="PF00072">
    <property type="entry name" value="Response_reg"/>
    <property type="match status" value="1"/>
</dbReference>
<dbReference type="KEGG" id="mefw:F1737_02140"/>